<comment type="caution">
    <text evidence="2">The sequence shown here is derived from an EMBL/GenBank/DDBJ whole genome shotgun (WGS) entry which is preliminary data.</text>
</comment>
<evidence type="ECO:0000313" key="2">
    <source>
        <dbReference type="EMBL" id="RWZ46630.1"/>
    </source>
</evidence>
<organism evidence="2 3">
    <name type="scientific">Labedella phragmitis</name>
    <dbReference type="NCBI Taxonomy" id="2498849"/>
    <lineage>
        <taxon>Bacteria</taxon>
        <taxon>Bacillati</taxon>
        <taxon>Actinomycetota</taxon>
        <taxon>Actinomycetes</taxon>
        <taxon>Micrococcales</taxon>
        <taxon>Microbacteriaceae</taxon>
        <taxon>Labedella</taxon>
    </lineage>
</organism>
<dbReference type="Pfam" id="PF00722">
    <property type="entry name" value="Glyco_hydro_16"/>
    <property type="match status" value="1"/>
</dbReference>
<dbReference type="GO" id="GO:0005975">
    <property type="term" value="P:carbohydrate metabolic process"/>
    <property type="evidence" value="ECO:0007669"/>
    <property type="project" value="InterPro"/>
</dbReference>
<proteinExistence type="predicted"/>
<dbReference type="InterPro" id="IPR013320">
    <property type="entry name" value="ConA-like_dom_sf"/>
</dbReference>
<gene>
    <name evidence="2" type="ORF">ELQ90_14475</name>
</gene>
<feature type="domain" description="GH16" evidence="1">
    <location>
        <begin position="41"/>
        <end position="257"/>
    </location>
</feature>
<dbReference type="GO" id="GO:0004553">
    <property type="term" value="F:hydrolase activity, hydrolyzing O-glycosyl compounds"/>
    <property type="evidence" value="ECO:0007669"/>
    <property type="project" value="InterPro"/>
</dbReference>
<dbReference type="InterPro" id="IPR000757">
    <property type="entry name" value="Beta-glucanase-like"/>
</dbReference>
<evidence type="ECO:0000259" key="1">
    <source>
        <dbReference type="PROSITE" id="PS51762"/>
    </source>
</evidence>
<dbReference type="EMBL" id="RZNB01000006">
    <property type="protein sequence ID" value="RWZ46630.1"/>
    <property type="molecule type" value="Genomic_DNA"/>
</dbReference>
<dbReference type="Proteomes" id="UP000288547">
    <property type="component" value="Unassembled WGS sequence"/>
</dbReference>
<sequence length="257" mass="28474">MGPREIHETFAAGLDESVWTPSYLPAWSSASEAAATWTVGDEGLRLSLPPEHPLWCPDLHEGALRVSGVQSGNWSGPVGSMQGQQPFRDGLVVREQQAPCWGFTPHHGRVEVECRATVGPRSMFSAWMVGVEDVPERSGEICLVEVFGDTIGVDDVGRAYADVGSGIHPFRDRALREEFAARRTSIDVADWHRYAVEWSRHGVRFFIDDELAHETAQSPDYPMQLILAVFDFPDRGPADAVVPELVVRRVRGTALER</sequence>
<accession>A0A444PQH5</accession>
<name>A0A444PQH5_9MICO</name>
<dbReference type="CDD" id="cd00413">
    <property type="entry name" value="Glyco_hydrolase_16"/>
    <property type="match status" value="1"/>
</dbReference>
<protein>
    <submittedName>
        <fullName evidence="2">Glycosyl hydrolase family protein</fullName>
    </submittedName>
</protein>
<dbReference type="AlphaFoldDB" id="A0A444PQH5"/>
<dbReference type="Gene3D" id="2.60.120.200">
    <property type="match status" value="1"/>
</dbReference>
<dbReference type="RefSeq" id="WP_128495983.1">
    <property type="nucleotide sequence ID" value="NZ_RZNB01000006.1"/>
</dbReference>
<evidence type="ECO:0000313" key="3">
    <source>
        <dbReference type="Proteomes" id="UP000288547"/>
    </source>
</evidence>
<dbReference type="PROSITE" id="PS51762">
    <property type="entry name" value="GH16_2"/>
    <property type="match status" value="1"/>
</dbReference>
<reference evidence="2 3" key="1">
    <citation type="submission" date="2018-12" db="EMBL/GenBank/DDBJ databases">
        <authorList>
            <person name="Li F."/>
        </authorList>
    </citation>
    <scope>NUCLEOTIDE SEQUENCE [LARGE SCALE GENOMIC DNA]</scope>
    <source>
        <strain evidence="2 3">11W25H-1</strain>
    </source>
</reference>
<keyword evidence="3" id="KW-1185">Reference proteome</keyword>
<keyword evidence="2" id="KW-0378">Hydrolase</keyword>
<dbReference type="SUPFAM" id="SSF49899">
    <property type="entry name" value="Concanavalin A-like lectins/glucanases"/>
    <property type="match status" value="1"/>
</dbReference>
<dbReference type="OrthoDB" id="9809583at2"/>